<accession>A0A081FV01</accession>
<keyword evidence="3" id="KW-1185">Reference proteome</keyword>
<dbReference type="PATRIC" id="fig|1232683.4.peg.3440"/>
<sequence>MRRKHIEAIQRLHTGTNKSFGHHNDLPVQANAYSSATPENAFPEKGPAPPI</sequence>
<proteinExistence type="predicted"/>
<dbReference type="AlphaFoldDB" id="A0A081FV01"/>
<gene>
    <name evidence="2" type="ORF">ADIMK_3496</name>
</gene>
<evidence type="ECO:0000256" key="1">
    <source>
        <dbReference type="SAM" id="MobiDB-lite"/>
    </source>
</evidence>
<organism evidence="2 3">
    <name type="scientific">Marinobacterium lacunae</name>
    <dbReference type="NCBI Taxonomy" id="1232683"/>
    <lineage>
        <taxon>Bacteria</taxon>
        <taxon>Pseudomonadati</taxon>
        <taxon>Pseudomonadota</taxon>
        <taxon>Gammaproteobacteria</taxon>
        <taxon>Oceanospirillales</taxon>
        <taxon>Oceanospirillaceae</taxon>
        <taxon>Marinobacterium</taxon>
    </lineage>
</organism>
<evidence type="ECO:0000313" key="3">
    <source>
        <dbReference type="Proteomes" id="UP000028252"/>
    </source>
</evidence>
<dbReference type="STRING" id="1232683.ADIMK_3496"/>
<dbReference type="EMBL" id="JMQN01000050">
    <property type="protein sequence ID" value="KEA62356.1"/>
    <property type="molecule type" value="Genomic_DNA"/>
</dbReference>
<protein>
    <submittedName>
        <fullName evidence="2">Uncharacterized protein</fullName>
    </submittedName>
</protein>
<feature type="region of interest" description="Disordered" evidence="1">
    <location>
        <begin position="13"/>
        <end position="51"/>
    </location>
</feature>
<reference evidence="2 3" key="1">
    <citation type="submission" date="2014-04" db="EMBL/GenBank/DDBJ databases">
        <title>Marinobacterium kochiensis sp. nov., isolated from sediment sample collected from Kochi backwaters in Kerala, India.</title>
        <authorList>
            <person name="Singh A."/>
            <person name="Pinnaka A.K."/>
        </authorList>
    </citation>
    <scope>NUCLEOTIDE SEQUENCE [LARGE SCALE GENOMIC DNA]</scope>
    <source>
        <strain evidence="2 3">AK27</strain>
    </source>
</reference>
<dbReference type="Proteomes" id="UP000028252">
    <property type="component" value="Unassembled WGS sequence"/>
</dbReference>
<evidence type="ECO:0000313" key="2">
    <source>
        <dbReference type="EMBL" id="KEA62356.1"/>
    </source>
</evidence>
<comment type="caution">
    <text evidence="2">The sequence shown here is derived from an EMBL/GenBank/DDBJ whole genome shotgun (WGS) entry which is preliminary data.</text>
</comment>
<name>A0A081FV01_9GAMM</name>